<accession>A0ABQ7VCN0</accession>
<evidence type="ECO:0008006" key="3">
    <source>
        <dbReference type="Google" id="ProtNLM"/>
    </source>
</evidence>
<dbReference type="SUPFAM" id="SSF56219">
    <property type="entry name" value="DNase I-like"/>
    <property type="match status" value="1"/>
</dbReference>
<sequence length="142" mass="16232">MEKQAIEIGNASRSSITMNLENTLMPGGNRIVQETPSMKILLWNYRGANNANFMKNMCTLMEFHNPTILTLTETRMEDHNKILQALDFTDVIQVPASAYSGGISLLWRNSEITIEPFVLTKQEIHATIEIYEDIMGKFEEYN</sequence>
<protein>
    <recommendedName>
        <fullName evidence="3">Endonuclease/exonuclease/phosphatase</fullName>
    </recommendedName>
</protein>
<proteinExistence type="predicted"/>
<name>A0ABQ7VCN0_SOLTU</name>
<comment type="caution">
    <text evidence="1">The sequence shown here is derived from an EMBL/GenBank/DDBJ whole genome shotgun (WGS) entry which is preliminary data.</text>
</comment>
<reference evidence="1 2" key="1">
    <citation type="journal article" date="2021" name="bioRxiv">
        <title>Chromosome-scale and haplotype-resolved genome assembly of a tetraploid potato cultivar.</title>
        <authorList>
            <person name="Sun H."/>
            <person name="Jiao W.-B."/>
            <person name="Krause K."/>
            <person name="Campoy J.A."/>
            <person name="Goel M."/>
            <person name="Folz-Donahue K."/>
            <person name="Kukat C."/>
            <person name="Huettel B."/>
            <person name="Schneeberger K."/>
        </authorList>
    </citation>
    <scope>NUCLEOTIDE SEQUENCE [LARGE SCALE GENOMIC DNA]</scope>
    <source>
        <strain evidence="1">SolTubOtavaFocal</strain>
        <tissue evidence="1">Leaves</tissue>
    </source>
</reference>
<dbReference type="Gene3D" id="3.60.10.10">
    <property type="entry name" value="Endonuclease/exonuclease/phosphatase"/>
    <property type="match status" value="1"/>
</dbReference>
<dbReference type="InterPro" id="IPR036691">
    <property type="entry name" value="Endo/exonu/phosph_ase_sf"/>
</dbReference>
<gene>
    <name evidence="1" type="ORF">KY290_017907</name>
</gene>
<keyword evidence="2" id="KW-1185">Reference proteome</keyword>
<dbReference type="PANTHER" id="PTHR35218:SF7">
    <property type="entry name" value="ENDONUCLEASE_EXONUCLEASE_PHOSPHATASE"/>
    <property type="match status" value="1"/>
</dbReference>
<dbReference type="Proteomes" id="UP000826656">
    <property type="component" value="Unassembled WGS sequence"/>
</dbReference>
<evidence type="ECO:0000313" key="2">
    <source>
        <dbReference type="Proteomes" id="UP000826656"/>
    </source>
</evidence>
<organism evidence="1 2">
    <name type="scientific">Solanum tuberosum</name>
    <name type="common">Potato</name>
    <dbReference type="NCBI Taxonomy" id="4113"/>
    <lineage>
        <taxon>Eukaryota</taxon>
        <taxon>Viridiplantae</taxon>
        <taxon>Streptophyta</taxon>
        <taxon>Embryophyta</taxon>
        <taxon>Tracheophyta</taxon>
        <taxon>Spermatophyta</taxon>
        <taxon>Magnoliopsida</taxon>
        <taxon>eudicotyledons</taxon>
        <taxon>Gunneridae</taxon>
        <taxon>Pentapetalae</taxon>
        <taxon>asterids</taxon>
        <taxon>lamiids</taxon>
        <taxon>Solanales</taxon>
        <taxon>Solanaceae</taxon>
        <taxon>Solanoideae</taxon>
        <taxon>Solaneae</taxon>
        <taxon>Solanum</taxon>
    </lineage>
</organism>
<dbReference type="EMBL" id="JAIVGD010000013">
    <property type="protein sequence ID" value="KAH0761834.1"/>
    <property type="molecule type" value="Genomic_DNA"/>
</dbReference>
<evidence type="ECO:0000313" key="1">
    <source>
        <dbReference type="EMBL" id="KAH0761834.1"/>
    </source>
</evidence>
<dbReference type="PANTHER" id="PTHR35218">
    <property type="entry name" value="RNASE H DOMAIN-CONTAINING PROTEIN"/>
    <property type="match status" value="1"/>
</dbReference>